<dbReference type="STRING" id="1179773.BN6_48450"/>
<feature type="domain" description="Acyl-CoA dehydrogenase C-terminal" evidence="3">
    <location>
        <begin position="246"/>
        <end position="370"/>
    </location>
</feature>
<accession>K0K3I5</accession>
<dbReference type="Gene3D" id="1.20.140.10">
    <property type="entry name" value="Butyryl-CoA Dehydrogenase, subunit A, domain 3"/>
    <property type="match status" value="1"/>
</dbReference>
<keyword evidence="5" id="KW-1185">Reference proteome</keyword>
<dbReference type="Pfam" id="PF02771">
    <property type="entry name" value="Acyl-CoA_dh_N"/>
    <property type="match status" value="1"/>
</dbReference>
<dbReference type="PATRIC" id="fig|1179773.3.peg.4859"/>
<dbReference type="SUPFAM" id="SSF47203">
    <property type="entry name" value="Acyl-CoA dehydrogenase C-terminal domain-like"/>
    <property type="match status" value="1"/>
</dbReference>
<dbReference type="BioCyc" id="SESP1179773:BN6_RS23440-MONOMER"/>
<evidence type="ECO:0000259" key="3">
    <source>
        <dbReference type="Pfam" id="PF08028"/>
    </source>
</evidence>
<dbReference type="Pfam" id="PF08028">
    <property type="entry name" value="Acyl-CoA_dh_2"/>
    <property type="match status" value="1"/>
</dbReference>
<dbReference type="InterPro" id="IPR013786">
    <property type="entry name" value="AcylCoA_DH/ox_N"/>
</dbReference>
<feature type="domain" description="Acyl-CoA dehydrogenase/oxidase N-terminal" evidence="2">
    <location>
        <begin position="28"/>
        <end position="89"/>
    </location>
</feature>
<reference evidence="4 5" key="1">
    <citation type="journal article" date="2012" name="BMC Genomics">
        <title>Complete genome sequence of Saccharothrix espanaensis DSM 44229T and comparison to the other completely sequenced Pseudonocardiaceae.</title>
        <authorList>
            <person name="Strobel T."/>
            <person name="Al-Dilaimi A."/>
            <person name="Blom J."/>
            <person name="Gessner A."/>
            <person name="Kalinowski J."/>
            <person name="Luzhetska M."/>
            <person name="Puhler A."/>
            <person name="Szczepanowski R."/>
            <person name="Bechthold A."/>
            <person name="Ruckert C."/>
        </authorList>
    </citation>
    <scope>NUCLEOTIDE SEQUENCE [LARGE SCALE GENOMIC DNA]</scope>
    <source>
        <strain evidence="5">ATCC 51144 / DSM 44229 / JCM 9112 / NBRC 15066 / NRRL 15764</strain>
    </source>
</reference>
<dbReference type="PIRSF" id="PIRSF016578">
    <property type="entry name" value="HsaA"/>
    <property type="match status" value="1"/>
</dbReference>
<organism evidence="4 5">
    <name type="scientific">Saccharothrix espanaensis (strain ATCC 51144 / DSM 44229 / JCM 9112 / NBRC 15066 / NRRL 15764)</name>
    <dbReference type="NCBI Taxonomy" id="1179773"/>
    <lineage>
        <taxon>Bacteria</taxon>
        <taxon>Bacillati</taxon>
        <taxon>Actinomycetota</taxon>
        <taxon>Actinomycetes</taxon>
        <taxon>Pseudonocardiales</taxon>
        <taxon>Pseudonocardiaceae</taxon>
        <taxon>Saccharothrix</taxon>
    </lineage>
</organism>
<name>K0K3I5_SACES</name>
<dbReference type="EMBL" id="HE804045">
    <property type="protein sequence ID" value="CCH32117.1"/>
    <property type="molecule type" value="Genomic_DNA"/>
</dbReference>
<proteinExistence type="predicted"/>
<dbReference type="GO" id="GO:0003995">
    <property type="term" value="F:acyl-CoA dehydrogenase activity"/>
    <property type="evidence" value="ECO:0007669"/>
    <property type="project" value="TreeGrafter"/>
</dbReference>
<dbReference type="eggNOG" id="COG1960">
    <property type="taxonomic scope" value="Bacteria"/>
</dbReference>
<dbReference type="InterPro" id="IPR013107">
    <property type="entry name" value="Acyl-CoA_DH_C"/>
</dbReference>
<dbReference type="GO" id="GO:0050660">
    <property type="term" value="F:flavin adenine dinucleotide binding"/>
    <property type="evidence" value="ECO:0007669"/>
    <property type="project" value="InterPro"/>
</dbReference>
<sequence length="396" mass="43084">MVSVETDTDVDAVVAAVREAVPRLRANGLAAENARRVPAENLDLLEKAGVFRIATPRHYGGLDFSLADQAKVLAEVARGCGSTSWVAMVWLSSAWICSLYPEELQAEIFATPAPRVSGGFMPTGTLVPVEGGYRLNGTWRFNSGCQDADWNMMITVLEHPDGRVDEAIAVVPISEFTIVDDWHASALAATGSCTTIAEDVFVPAHRVVIPAEAAAELAEHPELLAALPPGRAYSLYPFLFSQAVSTFIGLARGAYELFTERLPGRGISYTSWTDQREHPLVQVKVGVAASRIAAAEAVAERLYRIQQERADAGEEPTLAERVEVRGQSAFAVQLLKQAVEELYEAAGATAIRRDLPLQRFRRDIEGLSLHGWIVFATNMEVYGRHLLGLDPGTEML</sequence>
<evidence type="ECO:0000256" key="1">
    <source>
        <dbReference type="ARBA" id="ARBA00023002"/>
    </source>
</evidence>
<dbReference type="KEGG" id="sesp:BN6_48450"/>
<keyword evidence="1" id="KW-0560">Oxidoreductase</keyword>
<dbReference type="PANTHER" id="PTHR43884">
    <property type="entry name" value="ACYL-COA DEHYDROGENASE"/>
    <property type="match status" value="1"/>
</dbReference>
<dbReference type="AlphaFoldDB" id="K0K3I5"/>
<evidence type="ECO:0000259" key="2">
    <source>
        <dbReference type="Pfam" id="PF02771"/>
    </source>
</evidence>
<protein>
    <submittedName>
        <fullName evidence="4">Acyl-CoA dehydrogenase</fullName>
    </submittedName>
</protein>
<dbReference type="Gene3D" id="2.40.110.10">
    <property type="entry name" value="Butyryl-CoA Dehydrogenase, subunit A, domain 2"/>
    <property type="match status" value="1"/>
</dbReference>
<dbReference type="HOGENOM" id="CLU_018204_2_0_11"/>
<gene>
    <name evidence="4" type="ordered locus">BN6_48450</name>
</gene>
<dbReference type="SUPFAM" id="SSF56645">
    <property type="entry name" value="Acyl-CoA dehydrogenase NM domain-like"/>
    <property type="match status" value="1"/>
</dbReference>
<dbReference type="InterPro" id="IPR009100">
    <property type="entry name" value="AcylCoA_DH/oxidase_NM_dom_sf"/>
</dbReference>
<dbReference type="Proteomes" id="UP000006281">
    <property type="component" value="Chromosome"/>
</dbReference>
<dbReference type="InterPro" id="IPR046373">
    <property type="entry name" value="Acyl-CoA_Oxase/DH_mid-dom_sf"/>
</dbReference>
<evidence type="ECO:0000313" key="4">
    <source>
        <dbReference type="EMBL" id="CCH32117.1"/>
    </source>
</evidence>
<dbReference type="Gene3D" id="1.10.540.10">
    <property type="entry name" value="Acyl-CoA dehydrogenase/oxidase, N-terminal domain"/>
    <property type="match status" value="1"/>
</dbReference>
<dbReference type="InterPro" id="IPR037069">
    <property type="entry name" value="AcylCoA_DH/ox_N_sf"/>
</dbReference>
<dbReference type="RefSeq" id="WP_015102229.1">
    <property type="nucleotide sequence ID" value="NC_019673.1"/>
</dbReference>
<dbReference type="InterPro" id="IPR036250">
    <property type="entry name" value="AcylCo_DH-like_C"/>
</dbReference>
<dbReference type="PANTHER" id="PTHR43884:SF12">
    <property type="entry name" value="ISOVALERYL-COA DEHYDROGENASE, MITOCHONDRIAL-RELATED"/>
    <property type="match status" value="1"/>
</dbReference>
<dbReference type="OrthoDB" id="3402961at2"/>
<evidence type="ECO:0000313" key="5">
    <source>
        <dbReference type="Proteomes" id="UP000006281"/>
    </source>
</evidence>